<feature type="transmembrane region" description="Helical" evidence="1">
    <location>
        <begin position="33"/>
        <end position="53"/>
    </location>
</feature>
<dbReference type="RefSeq" id="WP_043986311.1">
    <property type="nucleotide sequence ID" value="NZ_JXST01000021.1"/>
</dbReference>
<dbReference type="Proteomes" id="UP000032221">
    <property type="component" value="Unassembled WGS sequence"/>
</dbReference>
<keyword evidence="1" id="KW-0812">Transmembrane</keyword>
<dbReference type="AlphaFoldDB" id="A0A0D1J304"/>
<evidence type="ECO:0008006" key="4">
    <source>
        <dbReference type="Google" id="ProtNLM"/>
    </source>
</evidence>
<evidence type="ECO:0000313" key="3">
    <source>
        <dbReference type="Proteomes" id="UP000032221"/>
    </source>
</evidence>
<dbReference type="EMBL" id="JXST01000021">
    <property type="protein sequence ID" value="KIU15953.1"/>
    <property type="molecule type" value="Genomic_DNA"/>
</dbReference>
<keyword evidence="1" id="KW-1133">Transmembrane helix</keyword>
<dbReference type="OrthoDB" id="4762208at2"/>
<gene>
    <name evidence="2" type="ORF">TL10_15705</name>
</gene>
<reference evidence="2 3" key="1">
    <citation type="submission" date="2015-01" db="EMBL/GenBank/DDBJ databases">
        <title>Genome sequence of Mycobacterium llatzerense and Mycobacterium immunogenum recovered from brain abscess.</title>
        <authorList>
            <person name="Greninger A.L."/>
            <person name="Langelier C."/>
            <person name="Cunningham G."/>
            <person name="Chiu C.Y."/>
            <person name="Miller S."/>
        </authorList>
    </citation>
    <scope>NUCLEOTIDE SEQUENCE [LARGE SCALE GENOMIC DNA]</scope>
    <source>
        <strain evidence="2 3">CLUC14</strain>
    </source>
</reference>
<keyword evidence="1" id="KW-0472">Membrane</keyword>
<dbReference type="STRING" id="280871.TL10_15705"/>
<keyword evidence="3" id="KW-1185">Reference proteome</keyword>
<protein>
    <recommendedName>
        <fullName evidence="4">Cell wall synthesis protein CwsA</fullName>
    </recommendedName>
</protein>
<accession>A0A0D1J304</accession>
<feature type="transmembrane region" description="Helical" evidence="1">
    <location>
        <begin position="81"/>
        <end position="101"/>
    </location>
</feature>
<evidence type="ECO:0000256" key="1">
    <source>
        <dbReference type="SAM" id="Phobius"/>
    </source>
</evidence>
<dbReference type="Pfam" id="PF10814">
    <property type="entry name" value="CwsA"/>
    <property type="match status" value="2"/>
</dbReference>
<sequence length="122" mass="12691">MSTVTENVPEVSRPSSGARLGRGLKYTVVGPLLILRGVLGLGVGSTLGTARWVGRRCHRSEDSAGDLAVVVQSGANRRRPLLIAGATVAVLALGGITFSIVRRSMQPEPSPLPPSVDVTPQP</sequence>
<evidence type="ECO:0000313" key="2">
    <source>
        <dbReference type="EMBL" id="KIU15953.1"/>
    </source>
</evidence>
<comment type="caution">
    <text evidence="2">The sequence shown here is derived from an EMBL/GenBank/DDBJ whole genome shotgun (WGS) entry which is preliminary data.</text>
</comment>
<organism evidence="2 3">
    <name type="scientific">Mycolicibacterium llatzerense</name>
    <dbReference type="NCBI Taxonomy" id="280871"/>
    <lineage>
        <taxon>Bacteria</taxon>
        <taxon>Bacillati</taxon>
        <taxon>Actinomycetota</taxon>
        <taxon>Actinomycetes</taxon>
        <taxon>Mycobacteriales</taxon>
        <taxon>Mycobacteriaceae</taxon>
        <taxon>Mycolicibacterium</taxon>
    </lineage>
</organism>
<dbReference type="PATRIC" id="fig|280871.6.peg.3256"/>
<name>A0A0D1J304_9MYCO</name>
<dbReference type="InterPro" id="IPR024245">
    <property type="entry name" value="CwsA"/>
</dbReference>
<proteinExistence type="predicted"/>